<dbReference type="RefSeq" id="WP_207705848.1">
    <property type="nucleotide sequence ID" value="NZ_CABHNM010000040.1"/>
</dbReference>
<evidence type="ECO:0008006" key="3">
    <source>
        <dbReference type="Google" id="ProtNLM"/>
    </source>
</evidence>
<reference evidence="1 2" key="1">
    <citation type="submission" date="2019-07" db="EMBL/GenBank/DDBJ databases">
        <authorList>
            <person name="Hibberd C M."/>
            <person name="Gehrig L. J."/>
            <person name="Chang H.-W."/>
            <person name="Venkatesh S."/>
        </authorList>
    </citation>
    <scope>NUCLEOTIDE SEQUENCE [LARGE SCALE GENOMIC DNA]</scope>
    <source>
        <strain evidence="1">Dorea_longicatena_SSTS_Bg7063</strain>
    </source>
</reference>
<protein>
    <recommendedName>
        <fullName evidence="3">Lipoprotein</fullName>
    </recommendedName>
</protein>
<name>A0A564TTV4_9FIRM</name>
<dbReference type="AlphaFoldDB" id="A0A564TTV4"/>
<evidence type="ECO:0000313" key="1">
    <source>
        <dbReference type="EMBL" id="VUX10632.1"/>
    </source>
</evidence>
<sequence length="225" mass="26280">MLIKKIVSVILSLSLVFMVSGCQSDKDNPLHGKDTDERIVMCLENAYPEHNFKVVKSFDKQKNEGLFEDENGISFKVRNLLYDNIYHFGCCDEYLATILEKQDFFNKAKIIVEDKYQQKFTYDEDTMVIEIIYDDTNNQITTNEISQMISEVLNMADAPEVIYPDNQEFSTGVVNYYTLPTFGMLQCYIKRNGWGVTERFYVSDKVFEQSKIKEKIDKLYESTEK</sequence>
<dbReference type="EMBL" id="CABHNM010000040">
    <property type="protein sequence ID" value="VUX10632.1"/>
    <property type="molecule type" value="Genomic_DNA"/>
</dbReference>
<accession>A0A564TTV4</accession>
<evidence type="ECO:0000313" key="2">
    <source>
        <dbReference type="Proteomes" id="UP000398619"/>
    </source>
</evidence>
<organism evidence="1 2">
    <name type="scientific">Dorea longicatena</name>
    <dbReference type="NCBI Taxonomy" id="88431"/>
    <lineage>
        <taxon>Bacteria</taxon>
        <taxon>Bacillati</taxon>
        <taxon>Bacillota</taxon>
        <taxon>Clostridia</taxon>
        <taxon>Lachnospirales</taxon>
        <taxon>Lachnospiraceae</taxon>
        <taxon>Dorea</taxon>
    </lineage>
</organism>
<gene>
    <name evidence="1" type="ORF">DLSSTS7063_01753</name>
</gene>
<dbReference type="Proteomes" id="UP000398619">
    <property type="component" value="Unassembled WGS sequence"/>
</dbReference>
<dbReference type="PROSITE" id="PS51257">
    <property type="entry name" value="PROKAR_LIPOPROTEIN"/>
    <property type="match status" value="1"/>
</dbReference>
<proteinExistence type="predicted"/>